<dbReference type="KEGG" id="dfl:DFE_2046"/>
<dbReference type="SUPFAM" id="SSF55785">
    <property type="entry name" value="PYP-like sensor domain (PAS domain)"/>
    <property type="match status" value="3"/>
</dbReference>
<feature type="transmembrane region" description="Helical" evidence="6">
    <location>
        <begin position="317"/>
        <end position="335"/>
    </location>
</feature>
<keyword evidence="11" id="KW-1185">Reference proteome</keyword>
<evidence type="ECO:0000259" key="7">
    <source>
        <dbReference type="PROSITE" id="PS50109"/>
    </source>
</evidence>
<dbReference type="Gene3D" id="1.10.287.130">
    <property type="match status" value="1"/>
</dbReference>
<keyword evidence="3" id="KW-0597">Phosphoprotein</keyword>
<proteinExistence type="predicted"/>
<feature type="domain" description="PAS" evidence="8">
    <location>
        <begin position="475"/>
        <end position="545"/>
    </location>
</feature>
<dbReference type="CDD" id="cd00075">
    <property type="entry name" value="HATPase"/>
    <property type="match status" value="1"/>
</dbReference>
<keyword evidence="6" id="KW-0472">Membrane</keyword>
<dbReference type="PROSITE" id="PS50109">
    <property type="entry name" value="HIS_KIN"/>
    <property type="match status" value="1"/>
</dbReference>
<evidence type="ECO:0000259" key="9">
    <source>
        <dbReference type="PROSITE" id="PS50113"/>
    </source>
</evidence>
<feature type="transmembrane region" description="Helical" evidence="6">
    <location>
        <begin position="20"/>
        <end position="42"/>
    </location>
</feature>
<evidence type="ECO:0000256" key="4">
    <source>
        <dbReference type="ARBA" id="ARBA00022679"/>
    </source>
</evidence>
<dbReference type="PRINTS" id="PR00344">
    <property type="entry name" value="BCTRLSENSOR"/>
</dbReference>
<dbReference type="Pfam" id="PF08448">
    <property type="entry name" value="PAS_4"/>
    <property type="match status" value="1"/>
</dbReference>
<dbReference type="Pfam" id="PF00512">
    <property type="entry name" value="HisKA"/>
    <property type="match status" value="1"/>
</dbReference>
<dbReference type="CDD" id="cd00130">
    <property type="entry name" value="PAS"/>
    <property type="match status" value="2"/>
</dbReference>
<dbReference type="Gene3D" id="3.30.450.20">
    <property type="entry name" value="PAS domain"/>
    <property type="match status" value="3"/>
</dbReference>
<dbReference type="EC" id="2.7.13.3" evidence="2"/>
<dbReference type="SMART" id="SM00387">
    <property type="entry name" value="HATPase_c"/>
    <property type="match status" value="1"/>
</dbReference>
<dbReference type="CDD" id="cd00082">
    <property type="entry name" value="HisKA"/>
    <property type="match status" value="1"/>
</dbReference>
<dbReference type="InterPro" id="IPR005467">
    <property type="entry name" value="His_kinase_dom"/>
</dbReference>
<organism evidence="10 11">
    <name type="scientific">Desulfovibrio ferrophilus</name>
    <dbReference type="NCBI Taxonomy" id="241368"/>
    <lineage>
        <taxon>Bacteria</taxon>
        <taxon>Pseudomonadati</taxon>
        <taxon>Thermodesulfobacteriota</taxon>
        <taxon>Desulfovibrionia</taxon>
        <taxon>Desulfovibrionales</taxon>
        <taxon>Desulfovibrionaceae</taxon>
        <taxon>Desulfovibrio</taxon>
    </lineage>
</organism>
<sequence>METPAHVPSLSLAPTPQRKAYMLFAMAIAAILGIFALGSQWAQEKADQERHKAFSDQQYTQAVLIRQSLAGLINSLHAQADSLATHALPAFATGTLDYESLHALFRSANSVFPDLKAMAYFSDDQVLEFMSASDPQVIKTMRNAAEEWICGPAILTTPPGQVYTPPLLITAEHQFMGMVAHIKVKNRPAGSLVLIVDLGNMLARLAGGLHAHLKGSIYVMAADGTVIYSRNREQTARNLLADLKDMGKQSQDMLLSMLTMPTGRHICTTPHLTPDTRDCEFMSWESVQMGERRIIISLLAHETDIFTLQASLSRQRWILGGLLALILTGATAFFYRQRSRQRLEDHNLLLATQLESTPDGVLVMNNEPRPLLWNSQLLQQWQLGLNPRDDRSGKEILRQVTRQLIDPRPFLEAFRTLSSAPGAEMRGTTISLKNGTVLEVNSNSLVDERGNYRGRAWFFHDITERIRSDAALKQSKDLLQSILDNVPSLVYLRDAQSRYVLVNRRYERFFGWKTGTYEGKTPREMLTESHAASIYMNDAKVLQSKKPYEHEETLDFKGRRHVMLTREVPLFNERGKVTGIVGITTDITSRKQIEERLRSAVEEFEAIFDNTLVGTLLLKNGRHIAKVNARFAEMFGYPPEEMVGRSTRFLHLSDKHYEEFGEQFSSKLASQEIMKVEYPYRHANGSTFWCQLSGKALDPDLPESGVLWIVDDITDRKKLEQLRDDVDNIVRHDLKSPLSAVIHVPQLLLDDDNLNHDQRALLRELERSGHHMLEMINRSLDIYKMERGTYHMEARNLDLTGVLLRVLRELNSQILSKSLQIEILVNGNPTGANEFIVSGEELLYHSMLANLLKNAVEASPEGGRVTISMVEGTARTVAIRNAGAVPEPIRKTFFEKFATADKSGGTGLGTYSAKLIAEAHGGAIGMHTGEAEGTTITVTLPGPVQDNSDP</sequence>
<keyword evidence="6" id="KW-0812">Transmembrane</keyword>
<feature type="domain" description="PAS" evidence="8">
    <location>
        <begin position="600"/>
        <end position="655"/>
    </location>
</feature>
<dbReference type="InterPro" id="IPR013656">
    <property type="entry name" value="PAS_4"/>
</dbReference>
<dbReference type="Pfam" id="PF13426">
    <property type="entry name" value="PAS_9"/>
    <property type="match status" value="1"/>
</dbReference>
<dbReference type="PROSITE" id="PS50113">
    <property type="entry name" value="PAC"/>
    <property type="match status" value="2"/>
</dbReference>
<evidence type="ECO:0000313" key="10">
    <source>
        <dbReference type="EMBL" id="BBD08772.1"/>
    </source>
</evidence>
<dbReference type="InterPro" id="IPR003594">
    <property type="entry name" value="HATPase_dom"/>
</dbReference>
<dbReference type="SUPFAM" id="SSF55874">
    <property type="entry name" value="ATPase domain of HSP90 chaperone/DNA topoisomerase II/histidine kinase"/>
    <property type="match status" value="1"/>
</dbReference>
<evidence type="ECO:0000256" key="2">
    <source>
        <dbReference type="ARBA" id="ARBA00012438"/>
    </source>
</evidence>
<dbReference type="InterPro" id="IPR036097">
    <property type="entry name" value="HisK_dim/P_sf"/>
</dbReference>
<dbReference type="AlphaFoldDB" id="A0A2Z6AZU5"/>
<evidence type="ECO:0000259" key="8">
    <source>
        <dbReference type="PROSITE" id="PS50112"/>
    </source>
</evidence>
<evidence type="ECO:0000256" key="6">
    <source>
        <dbReference type="SAM" id="Phobius"/>
    </source>
</evidence>
<dbReference type="PANTHER" id="PTHR43304:SF1">
    <property type="entry name" value="PAC DOMAIN-CONTAINING PROTEIN"/>
    <property type="match status" value="1"/>
</dbReference>
<dbReference type="InterPro" id="IPR036890">
    <property type="entry name" value="HATPase_C_sf"/>
</dbReference>
<protein>
    <recommendedName>
        <fullName evidence="2">histidine kinase</fullName>
        <ecNumber evidence="2">2.7.13.3</ecNumber>
    </recommendedName>
</protein>
<dbReference type="SUPFAM" id="SSF47384">
    <property type="entry name" value="Homodimeric domain of signal transducing histidine kinase"/>
    <property type="match status" value="1"/>
</dbReference>
<reference evidence="10 11" key="1">
    <citation type="journal article" date="2018" name="Sci. Adv.">
        <title>Multi-heme cytochromes provide a pathway for survival in energy-limited environments.</title>
        <authorList>
            <person name="Deng X."/>
            <person name="Dohmae N."/>
            <person name="Nealson K.H."/>
            <person name="Hashimoto K."/>
            <person name="Okamoto A."/>
        </authorList>
    </citation>
    <scope>NUCLEOTIDE SEQUENCE [LARGE SCALE GENOMIC DNA]</scope>
    <source>
        <strain evidence="10 11">IS5</strain>
    </source>
</reference>
<dbReference type="InterPro" id="IPR003661">
    <property type="entry name" value="HisK_dim/P_dom"/>
</dbReference>
<feature type="domain" description="PAC" evidence="9">
    <location>
        <begin position="546"/>
        <end position="599"/>
    </location>
</feature>
<dbReference type="InterPro" id="IPR000700">
    <property type="entry name" value="PAS-assoc_C"/>
</dbReference>
<accession>A0A2Z6AZU5</accession>
<dbReference type="EMBL" id="AP017378">
    <property type="protein sequence ID" value="BBD08772.1"/>
    <property type="molecule type" value="Genomic_DNA"/>
</dbReference>
<dbReference type="NCBIfam" id="TIGR00229">
    <property type="entry name" value="sensory_box"/>
    <property type="match status" value="2"/>
</dbReference>
<dbReference type="SMART" id="SM00388">
    <property type="entry name" value="HisKA"/>
    <property type="match status" value="1"/>
</dbReference>
<dbReference type="InterPro" id="IPR004358">
    <property type="entry name" value="Sig_transdc_His_kin-like_C"/>
</dbReference>
<dbReference type="Proteomes" id="UP000269883">
    <property type="component" value="Chromosome"/>
</dbReference>
<evidence type="ECO:0000256" key="5">
    <source>
        <dbReference type="ARBA" id="ARBA00022777"/>
    </source>
</evidence>
<evidence type="ECO:0000256" key="3">
    <source>
        <dbReference type="ARBA" id="ARBA00022553"/>
    </source>
</evidence>
<dbReference type="Pfam" id="PF02518">
    <property type="entry name" value="HATPase_c"/>
    <property type="match status" value="1"/>
</dbReference>
<gene>
    <name evidence="10" type="ORF">DFE_2046</name>
</gene>
<evidence type="ECO:0000256" key="1">
    <source>
        <dbReference type="ARBA" id="ARBA00000085"/>
    </source>
</evidence>
<keyword evidence="6" id="KW-1133">Transmembrane helix</keyword>
<keyword evidence="4" id="KW-0808">Transferase</keyword>
<dbReference type="InterPro" id="IPR000014">
    <property type="entry name" value="PAS"/>
</dbReference>
<dbReference type="InterPro" id="IPR035965">
    <property type="entry name" value="PAS-like_dom_sf"/>
</dbReference>
<dbReference type="InterPro" id="IPR052162">
    <property type="entry name" value="Sensor_kinase/Photoreceptor"/>
</dbReference>
<dbReference type="SMART" id="SM00091">
    <property type="entry name" value="PAS"/>
    <property type="match status" value="3"/>
</dbReference>
<dbReference type="Gene3D" id="3.30.565.10">
    <property type="entry name" value="Histidine kinase-like ATPase, C-terminal domain"/>
    <property type="match status" value="1"/>
</dbReference>
<evidence type="ECO:0000313" key="11">
    <source>
        <dbReference type="Proteomes" id="UP000269883"/>
    </source>
</evidence>
<dbReference type="SMART" id="SM00086">
    <property type="entry name" value="PAC"/>
    <property type="match status" value="2"/>
</dbReference>
<dbReference type="PROSITE" id="PS50112">
    <property type="entry name" value="PAS"/>
    <property type="match status" value="2"/>
</dbReference>
<dbReference type="InterPro" id="IPR001610">
    <property type="entry name" value="PAC"/>
</dbReference>
<comment type="catalytic activity">
    <reaction evidence="1">
        <text>ATP + protein L-histidine = ADP + protein N-phospho-L-histidine.</text>
        <dbReference type="EC" id="2.7.13.3"/>
    </reaction>
</comment>
<keyword evidence="5 10" id="KW-0418">Kinase</keyword>
<dbReference type="GO" id="GO:0000155">
    <property type="term" value="F:phosphorelay sensor kinase activity"/>
    <property type="evidence" value="ECO:0007669"/>
    <property type="project" value="InterPro"/>
</dbReference>
<feature type="domain" description="PAC" evidence="9">
    <location>
        <begin position="674"/>
        <end position="725"/>
    </location>
</feature>
<name>A0A2Z6AZU5_9BACT</name>
<dbReference type="PANTHER" id="PTHR43304">
    <property type="entry name" value="PHYTOCHROME-LIKE PROTEIN CPH1"/>
    <property type="match status" value="1"/>
</dbReference>
<feature type="domain" description="Histidine kinase" evidence="7">
    <location>
        <begin position="729"/>
        <end position="944"/>
    </location>
</feature>